<dbReference type="AlphaFoldDB" id="A0A067SJD9"/>
<dbReference type="InterPro" id="IPR009571">
    <property type="entry name" value="SUR7/Rim9-like_fungi"/>
</dbReference>
<dbReference type="STRING" id="685588.A0A067SJD9"/>
<dbReference type="GO" id="GO:0035838">
    <property type="term" value="C:growing cell tip"/>
    <property type="evidence" value="ECO:0007669"/>
    <property type="project" value="TreeGrafter"/>
</dbReference>
<dbReference type="GO" id="GO:0005886">
    <property type="term" value="C:plasma membrane"/>
    <property type="evidence" value="ECO:0007669"/>
    <property type="project" value="InterPro"/>
</dbReference>
<dbReference type="Pfam" id="PF06687">
    <property type="entry name" value="SUR7"/>
    <property type="match status" value="1"/>
</dbReference>
<dbReference type="Proteomes" id="UP000027222">
    <property type="component" value="Unassembled WGS sequence"/>
</dbReference>
<dbReference type="HOGENOM" id="CLU_076420_1_0_1"/>
<dbReference type="GO" id="GO:0032153">
    <property type="term" value="C:cell division site"/>
    <property type="evidence" value="ECO:0007669"/>
    <property type="project" value="TreeGrafter"/>
</dbReference>
<sequence length="226" mass="24620">MGHFLSFTSCLLNVVAFVLLLLVSLSGLVIKSIYILILPYVHEFGHDLRIGVLGFCQTDYELSTTTTCYGPQRGYTIPFDLVRADGLASSVAGMLDSPTTSILILHPIAAGFALLSAIFSLLNGRPLMGTALSFTLWNAVFATVAFAFDIVVVETAKSRVDSGVFQVYWGSAPWMTLVAAIFIWISVLLSAIKLWTNRRSRKSMEVEGLLALVVHCNPALTRALTK</sequence>
<keyword evidence="1" id="KW-0472">Membrane</keyword>
<feature type="transmembrane region" description="Helical" evidence="1">
    <location>
        <begin position="134"/>
        <end position="153"/>
    </location>
</feature>
<gene>
    <name evidence="2" type="ORF">GALMADRAFT_144137</name>
</gene>
<evidence type="ECO:0000313" key="2">
    <source>
        <dbReference type="EMBL" id="KDR71060.1"/>
    </source>
</evidence>
<keyword evidence="1" id="KW-1133">Transmembrane helix</keyword>
<protein>
    <recommendedName>
        <fullName evidence="4">Pali-domain-containing protein</fullName>
    </recommendedName>
</protein>
<keyword evidence="1" id="KW-0812">Transmembrane</keyword>
<keyword evidence="3" id="KW-1185">Reference proteome</keyword>
<evidence type="ECO:0000313" key="3">
    <source>
        <dbReference type="Proteomes" id="UP000027222"/>
    </source>
</evidence>
<reference evidence="3" key="1">
    <citation type="journal article" date="2014" name="Proc. Natl. Acad. Sci. U.S.A.">
        <title>Extensive sampling of basidiomycete genomes demonstrates inadequacy of the white-rot/brown-rot paradigm for wood decay fungi.</title>
        <authorList>
            <person name="Riley R."/>
            <person name="Salamov A.A."/>
            <person name="Brown D.W."/>
            <person name="Nagy L.G."/>
            <person name="Floudas D."/>
            <person name="Held B.W."/>
            <person name="Levasseur A."/>
            <person name="Lombard V."/>
            <person name="Morin E."/>
            <person name="Otillar R."/>
            <person name="Lindquist E.A."/>
            <person name="Sun H."/>
            <person name="LaButti K.M."/>
            <person name="Schmutz J."/>
            <person name="Jabbour D."/>
            <person name="Luo H."/>
            <person name="Baker S.E."/>
            <person name="Pisabarro A.G."/>
            <person name="Walton J.D."/>
            <person name="Blanchette R.A."/>
            <person name="Henrissat B."/>
            <person name="Martin F."/>
            <person name="Cullen D."/>
            <person name="Hibbett D.S."/>
            <person name="Grigoriev I.V."/>
        </authorList>
    </citation>
    <scope>NUCLEOTIDE SEQUENCE [LARGE SCALE GENOMIC DNA]</scope>
    <source>
        <strain evidence="3">CBS 339.88</strain>
    </source>
</reference>
<name>A0A067SJD9_GALM3</name>
<feature type="transmembrane region" description="Helical" evidence="1">
    <location>
        <begin position="173"/>
        <end position="195"/>
    </location>
</feature>
<organism evidence="2 3">
    <name type="scientific">Galerina marginata (strain CBS 339.88)</name>
    <dbReference type="NCBI Taxonomy" id="685588"/>
    <lineage>
        <taxon>Eukaryota</taxon>
        <taxon>Fungi</taxon>
        <taxon>Dikarya</taxon>
        <taxon>Basidiomycota</taxon>
        <taxon>Agaricomycotina</taxon>
        <taxon>Agaricomycetes</taxon>
        <taxon>Agaricomycetidae</taxon>
        <taxon>Agaricales</taxon>
        <taxon>Agaricineae</taxon>
        <taxon>Strophariaceae</taxon>
        <taxon>Galerina</taxon>
    </lineage>
</organism>
<proteinExistence type="predicted"/>
<dbReference type="PANTHER" id="PTHR28013:SF4">
    <property type="entry name" value="MARVEL DOMAIN-CONTAINING PROTEIN"/>
    <property type="match status" value="1"/>
</dbReference>
<dbReference type="EMBL" id="KL142394">
    <property type="protein sequence ID" value="KDR71060.1"/>
    <property type="molecule type" value="Genomic_DNA"/>
</dbReference>
<feature type="transmembrane region" description="Helical" evidence="1">
    <location>
        <begin position="12"/>
        <end position="37"/>
    </location>
</feature>
<evidence type="ECO:0008006" key="4">
    <source>
        <dbReference type="Google" id="ProtNLM"/>
    </source>
</evidence>
<dbReference type="PANTHER" id="PTHR28013">
    <property type="entry name" value="PROTEIN DCV1-RELATED"/>
    <property type="match status" value="1"/>
</dbReference>
<dbReference type="OrthoDB" id="2354757at2759"/>
<dbReference type="InterPro" id="IPR051380">
    <property type="entry name" value="pH-response_reg_palI/RIM9"/>
</dbReference>
<accession>A0A067SJD9</accession>
<feature type="transmembrane region" description="Helical" evidence="1">
    <location>
        <begin position="102"/>
        <end position="122"/>
    </location>
</feature>
<evidence type="ECO:0000256" key="1">
    <source>
        <dbReference type="SAM" id="Phobius"/>
    </source>
</evidence>